<feature type="transmembrane region" description="Helical" evidence="7">
    <location>
        <begin position="82"/>
        <end position="104"/>
    </location>
</feature>
<name>A0ABX7PEC5_9ACTN</name>
<keyword evidence="3 7" id="KW-0812">Transmembrane</keyword>
<dbReference type="Pfam" id="PF07690">
    <property type="entry name" value="MFS_1"/>
    <property type="match status" value="1"/>
</dbReference>
<feature type="compositionally biased region" description="Basic and acidic residues" evidence="6">
    <location>
        <begin position="443"/>
        <end position="456"/>
    </location>
</feature>
<feature type="transmembrane region" description="Helical" evidence="7">
    <location>
        <begin position="110"/>
        <end position="130"/>
    </location>
</feature>
<dbReference type="PANTHER" id="PTHR43385:SF1">
    <property type="entry name" value="RIBOFLAVIN TRANSPORTER RIBJ"/>
    <property type="match status" value="1"/>
</dbReference>
<dbReference type="PROSITE" id="PS50850">
    <property type="entry name" value="MFS"/>
    <property type="match status" value="1"/>
</dbReference>
<feature type="compositionally biased region" description="Basic and acidic residues" evidence="6">
    <location>
        <begin position="403"/>
        <end position="417"/>
    </location>
</feature>
<proteinExistence type="predicted"/>
<dbReference type="InterPro" id="IPR020846">
    <property type="entry name" value="MFS_dom"/>
</dbReference>
<keyword evidence="5 7" id="KW-0472">Membrane</keyword>
<dbReference type="CDD" id="cd17355">
    <property type="entry name" value="MFS_YcxA_like"/>
    <property type="match status" value="1"/>
</dbReference>
<evidence type="ECO:0000256" key="5">
    <source>
        <dbReference type="ARBA" id="ARBA00023136"/>
    </source>
</evidence>
<keyword evidence="10" id="KW-1185">Reference proteome</keyword>
<dbReference type="InterPro" id="IPR052983">
    <property type="entry name" value="MFS_Riboflavin_Transporter"/>
</dbReference>
<feature type="transmembrane region" description="Helical" evidence="7">
    <location>
        <begin position="253"/>
        <end position="272"/>
    </location>
</feature>
<sequence>MSAPEGRAEDAGARRVLVTLCVTVTVAYGVLYYAFTVLSPGIAEDTGWSTTAVTTAFSAGSLFGAVAGIVAGRLLQRRGPRLVMTTGSVLGAAAMVVVAAAPALPVFVAGWLLAGAASAGTFYAPAFAALTEWYGAHRVRAITALTLVAGFASTVFAPLTAVLGDQLGWRGAYGVLAGVLLATGPAHAVGLARPWRPAAGPGPASARATDRTILTSRTFVVVTASGALASLAMYTSLVHLVPLLLDRGLDVQLAAWALGLSGAGQVGGRLLYPRLDRRLRPHARAVLVIGVLAASLLLLAAVPGPAALLVAVAVLSGAARGLFTLVSATVVSEHWGTERYAALNGVYNAPLGVAAALSPAFGAAVAAWTGSHPALFAVLGLLALASAGLAATAGGGSAVRVAPHLDGRGEQDQRQGADEGGPGDVRQQRAADDGTRDGPGTHQQHEPEVAAEHLERAVPAVAGEADQHRGQRDQE</sequence>
<reference evidence="9 10" key="1">
    <citation type="submission" date="2017-06" db="EMBL/GenBank/DDBJ databases">
        <title>Complete Genome Sequence of the Soil Carbazole-Degrading Bacterium Nocardioides aromaticivorans IC177.</title>
        <authorList>
            <person name="Vejarano F."/>
            <person name="Suzuki-Minakuchi C."/>
            <person name="Ohtsubo Y."/>
            <person name="Tsuda M."/>
            <person name="Okada K."/>
            <person name="Nojiri H."/>
        </authorList>
    </citation>
    <scope>NUCLEOTIDE SEQUENCE [LARGE SCALE GENOMIC DNA]</scope>
    <source>
        <strain evidence="9 10">IC177</strain>
    </source>
</reference>
<feature type="transmembrane region" description="Helical" evidence="7">
    <location>
        <begin position="142"/>
        <end position="164"/>
    </location>
</feature>
<evidence type="ECO:0000256" key="6">
    <source>
        <dbReference type="SAM" id="MobiDB-lite"/>
    </source>
</evidence>
<feature type="transmembrane region" description="Helical" evidence="7">
    <location>
        <begin position="374"/>
        <end position="399"/>
    </location>
</feature>
<organism evidence="9 10">
    <name type="scientific">Nocardioides aromaticivorans</name>
    <dbReference type="NCBI Taxonomy" id="200618"/>
    <lineage>
        <taxon>Bacteria</taxon>
        <taxon>Bacillati</taxon>
        <taxon>Actinomycetota</taxon>
        <taxon>Actinomycetes</taxon>
        <taxon>Propionibacteriales</taxon>
        <taxon>Nocardioidaceae</taxon>
        <taxon>Nocardioides</taxon>
    </lineage>
</organism>
<evidence type="ECO:0000256" key="4">
    <source>
        <dbReference type="ARBA" id="ARBA00022989"/>
    </source>
</evidence>
<evidence type="ECO:0000256" key="2">
    <source>
        <dbReference type="ARBA" id="ARBA00022448"/>
    </source>
</evidence>
<evidence type="ECO:0000313" key="9">
    <source>
        <dbReference type="EMBL" id="QSR24288.1"/>
    </source>
</evidence>
<dbReference type="InterPro" id="IPR036259">
    <property type="entry name" value="MFS_trans_sf"/>
</dbReference>
<protein>
    <submittedName>
        <fullName evidence="9">MFS transporter</fullName>
    </submittedName>
</protein>
<dbReference type="PANTHER" id="PTHR43385">
    <property type="entry name" value="RIBOFLAVIN TRANSPORTER RIBJ"/>
    <property type="match status" value="1"/>
</dbReference>
<feature type="transmembrane region" description="Helical" evidence="7">
    <location>
        <begin position="55"/>
        <end position="75"/>
    </location>
</feature>
<gene>
    <name evidence="9" type="ORF">CFH99_01450</name>
</gene>
<feature type="compositionally biased region" description="Basic and acidic residues" evidence="6">
    <location>
        <begin position="465"/>
        <end position="475"/>
    </location>
</feature>
<evidence type="ECO:0000259" key="8">
    <source>
        <dbReference type="PROSITE" id="PS50850"/>
    </source>
</evidence>
<evidence type="ECO:0000313" key="10">
    <source>
        <dbReference type="Proteomes" id="UP000662818"/>
    </source>
</evidence>
<feature type="domain" description="Major facilitator superfamily (MFS) profile" evidence="8">
    <location>
        <begin position="15"/>
        <end position="398"/>
    </location>
</feature>
<feature type="region of interest" description="Disordered" evidence="6">
    <location>
        <begin position="401"/>
        <end position="475"/>
    </location>
</feature>
<evidence type="ECO:0000256" key="3">
    <source>
        <dbReference type="ARBA" id="ARBA00022692"/>
    </source>
</evidence>
<dbReference type="EMBL" id="CP022295">
    <property type="protein sequence ID" value="QSR24288.1"/>
    <property type="molecule type" value="Genomic_DNA"/>
</dbReference>
<keyword evidence="4 7" id="KW-1133">Transmembrane helix</keyword>
<comment type="subcellular location">
    <subcellularLocation>
        <location evidence="1">Cell membrane</location>
        <topology evidence="1">Multi-pass membrane protein</topology>
    </subcellularLocation>
</comment>
<dbReference type="SUPFAM" id="SSF103473">
    <property type="entry name" value="MFS general substrate transporter"/>
    <property type="match status" value="1"/>
</dbReference>
<evidence type="ECO:0000256" key="7">
    <source>
        <dbReference type="SAM" id="Phobius"/>
    </source>
</evidence>
<feature type="compositionally biased region" description="Basic and acidic residues" evidence="6">
    <location>
        <begin position="426"/>
        <end position="436"/>
    </location>
</feature>
<feature type="transmembrane region" description="Helical" evidence="7">
    <location>
        <begin position="284"/>
        <end position="302"/>
    </location>
</feature>
<feature type="transmembrane region" description="Helical" evidence="7">
    <location>
        <begin position="343"/>
        <end position="368"/>
    </location>
</feature>
<dbReference type="Proteomes" id="UP000662818">
    <property type="component" value="Chromosome"/>
</dbReference>
<feature type="transmembrane region" description="Helical" evidence="7">
    <location>
        <begin position="308"/>
        <end position="331"/>
    </location>
</feature>
<accession>A0ABX7PEC5</accession>
<evidence type="ECO:0000256" key="1">
    <source>
        <dbReference type="ARBA" id="ARBA00004651"/>
    </source>
</evidence>
<feature type="transmembrane region" description="Helical" evidence="7">
    <location>
        <begin position="170"/>
        <end position="192"/>
    </location>
</feature>
<keyword evidence="2" id="KW-0813">Transport</keyword>
<feature type="transmembrane region" description="Helical" evidence="7">
    <location>
        <begin position="16"/>
        <end position="35"/>
    </location>
</feature>
<feature type="transmembrane region" description="Helical" evidence="7">
    <location>
        <begin position="213"/>
        <end position="233"/>
    </location>
</feature>
<dbReference type="Gene3D" id="1.20.1250.20">
    <property type="entry name" value="MFS general substrate transporter like domains"/>
    <property type="match status" value="1"/>
</dbReference>
<dbReference type="InterPro" id="IPR011701">
    <property type="entry name" value="MFS"/>
</dbReference>